<keyword evidence="3" id="KW-1185">Reference proteome</keyword>
<feature type="domain" description="CheW-like" evidence="1">
    <location>
        <begin position="2"/>
        <end position="147"/>
    </location>
</feature>
<dbReference type="InterPro" id="IPR039315">
    <property type="entry name" value="CheW"/>
</dbReference>
<reference evidence="2 3" key="1">
    <citation type="submission" date="2021-03" db="EMBL/GenBank/DDBJ databases">
        <title>Genomic Encyclopedia of Type Strains, Phase IV (KMG-IV): sequencing the most valuable type-strain genomes for metagenomic binning, comparative biology and taxonomic classification.</title>
        <authorList>
            <person name="Goeker M."/>
        </authorList>
    </citation>
    <scope>NUCLEOTIDE SEQUENCE [LARGE SCALE GENOMIC DNA]</scope>
    <source>
        <strain evidence="2 3">DSM 27512</strain>
    </source>
</reference>
<dbReference type="PANTHER" id="PTHR22617">
    <property type="entry name" value="CHEMOTAXIS SENSOR HISTIDINE KINASE-RELATED"/>
    <property type="match status" value="1"/>
</dbReference>
<dbReference type="Gene3D" id="2.30.30.40">
    <property type="entry name" value="SH3 Domains"/>
    <property type="match status" value="1"/>
</dbReference>
<dbReference type="EMBL" id="JAGGLI010000053">
    <property type="protein sequence ID" value="MBP2028982.1"/>
    <property type="molecule type" value="Genomic_DNA"/>
</dbReference>
<evidence type="ECO:0000313" key="2">
    <source>
        <dbReference type="EMBL" id="MBP2028982.1"/>
    </source>
</evidence>
<dbReference type="Proteomes" id="UP001314903">
    <property type="component" value="Unassembled WGS sequence"/>
</dbReference>
<comment type="caution">
    <text evidence="2">The sequence shown here is derived from an EMBL/GenBank/DDBJ whole genome shotgun (WGS) entry which is preliminary data.</text>
</comment>
<evidence type="ECO:0000259" key="1">
    <source>
        <dbReference type="PROSITE" id="PS50851"/>
    </source>
</evidence>
<accession>A0ABS4KMH0</accession>
<dbReference type="SUPFAM" id="SSF50341">
    <property type="entry name" value="CheW-like"/>
    <property type="match status" value="1"/>
</dbReference>
<organism evidence="2 3">
    <name type="scientific">Acetoanaerobium pronyense</name>
    <dbReference type="NCBI Taxonomy" id="1482736"/>
    <lineage>
        <taxon>Bacteria</taxon>
        <taxon>Bacillati</taxon>
        <taxon>Bacillota</taxon>
        <taxon>Clostridia</taxon>
        <taxon>Peptostreptococcales</taxon>
        <taxon>Filifactoraceae</taxon>
        <taxon>Acetoanaerobium</taxon>
    </lineage>
</organism>
<dbReference type="Pfam" id="PF01584">
    <property type="entry name" value="CheW"/>
    <property type="match status" value="1"/>
</dbReference>
<proteinExistence type="predicted"/>
<dbReference type="PANTHER" id="PTHR22617:SF23">
    <property type="entry name" value="CHEMOTAXIS PROTEIN CHEW"/>
    <property type="match status" value="1"/>
</dbReference>
<dbReference type="InterPro" id="IPR002545">
    <property type="entry name" value="CheW-lke_dom"/>
</dbReference>
<dbReference type="SMART" id="SM00260">
    <property type="entry name" value="CheW"/>
    <property type="match status" value="1"/>
</dbReference>
<gene>
    <name evidence="2" type="ORF">J2Z35_002820</name>
</gene>
<dbReference type="Gene3D" id="2.40.50.180">
    <property type="entry name" value="CheA-289, Domain 4"/>
    <property type="match status" value="1"/>
</dbReference>
<dbReference type="RefSeq" id="WP_209662037.1">
    <property type="nucleotide sequence ID" value="NZ_JAGGLI010000053.1"/>
</dbReference>
<dbReference type="PROSITE" id="PS50851">
    <property type="entry name" value="CHEW"/>
    <property type="match status" value="1"/>
</dbReference>
<evidence type="ECO:0000313" key="3">
    <source>
        <dbReference type="Proteomes" id="UP001314903"/>
    </source>
</evidence>
<protein>
    <submittedName>
        <fullName evidence="2">Purine-binding chemotaxis protein CheW</fullName>
    </submittedName>
</protein>
<dbReference type="InterPro" id="IPR036061">
    <property type="entry name" value="CheW-like_dom_sf"/>
</dbReference>
<sequence>MKKEILTFYIGGYLIGIDILKTKEMVRNASYDKVASSPPYILGLLNLRGQIITLFDLKKIMLVEEKKADEKRRCDCIVLKRTNEIDELIGFEIDEPGEVIEVEESKISPSPANIDIKIRSFVEGIIKNKDKTIILISVKDIFMNDDLKLGGM</sequence>
<name>A0ABS4KMH0_9FIRM</name>